<dbReference type="InterPro" id="IPR023158">
    <property type="entry name" value="YerB-like_sf"/>
</dbReference>
<organism evidence="4 5">
    <name type="scientific">Candidatus Dojkabacteria bacterium</name>
    <dbReference type="NCBI Taxonomy" id="2099670"/>
    <lineage>
        <taxon>Bacteria</taxon>
        <taxon>Candidatus Dojkabacteria</taxon>
    </lineage>
</organism>
<evidence type="ECO:0000259" key="3">
    <source>
        <dbReference type="Pfam" id="PF17479"/>
    </source>
</evidence>
<accession>A0A955I9S8</accession>
<dbReference type="InterPro" id="IPR021416">
    <property type="entry name" value="DUF3048_N"/>
</dbReference>
<comment type="caution">
    <text evidence="4">The sequence shown here is derived from an EMBL/GenBank/DDBJ whole genome shotgun (WGS) entry which is preliminary data.</text>
</comment>
<dbReference type="InterPro" id="IPR035328">
    <property type="entry name" value="DUF3048_C"/>
</dbReference>
<protein>
    <submittedName>
        <fullName evidence="4">DUF3048 domain-containing protein</fullName>
    </submittedName>
</protein>
<dbReference type="EMBL" id="JAGQLL010000058">
    <property type="protein sequence ID" value="MCA9380421.1"/>
    <property type="molecule type" value="Genomic_DNA"/>
</dbReference>
<dbReference type="Proteomes" id="UP000745577">
    <property type="component" value="Unassembled WGS sequence"/>
</dbReference>
<keyword evidence="1" id="KW-1133">Transmembrane helix</keyword>
<dbReference type="AlphaFoldDB" id="A0A955I9S8"/>
<evidence type="ECO:0000313" key="4">
    <source>
        <dbReference type="EMBL" id="MCA9380421.1"/>
    </source>
</evidence>
<reference evidence="4" key="1">
    <citation type="submission" date="2020-04" db="EMBL/GenBank/DDBJ databases">
        <authorList>
            <person name="Zhang T."/>
        </authorList>
    </citation>
    <scope>NUCLEOTIDE SEQUENCE</scope>
    <source>
        <strain evidence="4">HKST-UBA15</strain>
    </source>
</reference>
<evidence type="ECO:0000259" key="2">
    <source>
        <dbReference type="Pfam" id="PF11258"/>
    </source>
</evidence>
<feature type="transmembrane region" description="Helical" evidence="1">
    <location>
        <begin position="21"/>
        <end position="41"/>
    </location>
</feature>
<sequence length="404" mass="46100">MKNTSPKIFYKIKLYWNNLRFPIKIILIIILTISIGLLGYLGTNYYFNSDMALLKAPNAIAKNSVTIIPPTPLPPKYSKINGIQVEYEEFDELLDRKPLAIVVNNHKDARPQSGLSEADTVLEVLAEGGITRYVAMYHNNYDVEKIGPIRSLRYYMIDFASGYDDAMILHHGWAGFDNADFEVYNAETDARGAVSKFNIKNIQTEASTYRDPQKAKTSGYVHSLYTDFTRINSEISRLSKSYNWNLGSENLKELSFKDDAVETERGIFNSVDIRFMSLGGSDYASRFTYDKTTNAYPRFIGGQPDIDQLSNKQISPKNVIIEWHEYADARDGHSRIIIKMIGENKATILRDGQVIEGKWRKQSRLDRTQYFDADGKEIPLNRGQIWIVNAVKVQDRLISTVTIQ</sequence>
<feature type="domain" description="DUF3048" evidence="3">
    <location>
        <begin position="282"/>
        <end position="387"/>
    </location>
</feature>
<dbReference type="Pfam" id="PF11258">
    <property type="entry name" value="DUF3048"/>
    <property type="match status" value="1"/>
</dbReference>
<keyword evidence="1" id="KW-0812">Transmembrane</keyword>
<reference evidence="4" key="2">
    <citation type="journal article" date="2021" name="Microbiome">
        <title>Successional dynamics and alternative stable states in a saline activated sludge microbial community over 9 years.</title>
        <authorList>
            <person name="Wang Y."/>
            <person name="Ye J."/>
            <person name="Ju F."/>
            <person name="Liu L."/>
            <person name="Boyd J.A."/>
            <person name="Deng Y."/>
            <person name="Parks D.H."/>
            <person name="Jiang X."/>
            <person name="Yin X."/>
            <person name="Woodcroft B.J."/>
            <person name="Tyson G.W."/>
            <person name="Hugenholtz P."/>
            <person name="Polz M.F."/>
            <person name="Zhang T."/>
        </authorList>
    </citation>
    <scope>NUCLEOTIDE SEQUENCE</scope>
    <source>
        <strain evidence="4">HKST-UBA15</strain>
    </source>
</reference>
<name>A0A955I9S8_9BACT</name>
<dbReference type="Gene3D" id="3.50.90.10">
    <property type="entry name" value="YerB-like"/>
    <property type="match status" value="1"/>
</dbReference>
<dbReference type="SUPFAM" id="SSF159774">
    <property type="entry name" value="YerB-like"/>
    <property type="match status" value="1"/>
</dbReference>
<evidence type="ECO:0000256" key="1">
    <source>
        <dbReference type="SAM" id="Phobius"/>
    </source>
</evidence>
<dbReference type="Pfam" id="PF17479">
    <property type="entry name" value="DUF3048_C"/>
    <property type="match status" value="1"/>
</dbReference>
<gene>
    <name evidence="4" type="ORF">KC675_04550</name>
</gene>
<keyword evidence="1" id="KW-0472">Membrane</keyword>
<feature type="domain" description="DUF3048" evidence="2">
    <location>
        <begin position="92"/>
        <end position="236"/>
    </location>
</feature>
<evidence type="ECO:0000313" key="5">
    <source>
        <dbReference type="Proteomes" id="UP000745577"/>
    </source>
</evidence>
<proteinExistence type="predicted"/>